<sequence>MSVAQFMAAANAEYYATKASVGAAGDFITAPEISQMFGELIGVWLTDLWDRAGRPVVHYVELGPGRGTLAVDALRAMVRSGLEPDVHLVETSPRLRAEQKRVLPNAIWHDDIGTLPEDGALIVVANEFFDALPVQQVVRTPDGWRQRMVACQDTLFLPVSGKLVPDTIVPESLRDSPVGSILETSPPGVATIRALSQRLERQGGALLVVDYGYDGPAIGETLQAVRAHKHANPFDAPGDVDLSAHVDFATLGAAATLTGSTVHGPVSQGDFLGTLGIAARAASLARKSPERADEITVAHQRLTSEMGTLFRAMAITARGWPTPSGLS</sequence>
<dbReference type="PANTHER" id="PTHR12049">
    <property type="entry name" value="PROTEIN ARGININE METHYLTRANSFERASE NDUFAF7, MITOCHONDRIAL"/>
    <property type="match status" value="1"/>
</dbReference>
<dbReference type="Gene3D" id="3.40.50.12710">
    <property type="match status" value="1"/>
</dbReference>
<dbReference type="AlphaFoldDB" id="A0A494TKD5"/>
<evidence type="ECO:0000313" key="3">
    <source>
        <dbReference type="EMBL" id="AYJ87882.1"/>
    </source>
</evidence>
<dbReference type="InterPro" id="IPR003788">
    <property type="entry name" value="NDUFAF7"/>
</dbReference>
<keyword evidence="1 3" id="KW-0489">Methyltransferase</keyword>
<protein>
    <submittedName>
        <fullName evidence="3">Class I SAM-dependent methyltransferase</fullName>
    </submittedName>
</protein>
<dbReference type="OrthoDB" id="9794208at2"/>
<dbReference type="GO" id="GO:0032259">
    <property type="term" value="P:methylation"/>
    <property type="evidence" value="ECO:0007669"/>
    <property type="project" value="UniProtKB-KW"/>
</dbReference>
<dbReference type="InterPro" id="IPR029063">
    <property type="entry name" value="SAM-dependent_MTases_sf"/>
</dbReference>
<dbReference type="KEGG" id="spha:D3Y57_09630"/>
<proteinExistence type="predicted"/>
<dbReference type="SUPFAM" id="SSF53335">
    <property type="entry name" value="S-adenosyl-L-methionine-dependent methyltransferases"/>
    <property type="match status" value="1"/>
</dbReference>
<dbReference type="Proteomes" id="UP000276254">
    <property type="component" value="Chromosome"/>
</dbReference>
<reference evidence="3 4" key="1">
    <citation type="submission" date="2018-09" db="EMBL/GenBank/DDBJ databases">
        <title>Sphingomonas peninsula sp. nov., isolated from fildes peninsula, Antarctic soil.</title>
        <authorList>
            <person name="Yingchao G."/>
        </authorList>
    </citation>
    <scope>NUCLEOTIDE SEQUENCE [LARGE SCALE GENOMIC DNA]</scope>
    <source>
        <strain evidence="3 4">YZ-8</strain>
    </source>
</reference>
<accession>A0A494TKD5</accession>
<dbReference type="EMBL" id="CP032829">
    <property type="protein sequence ID" value="AYJ87882.1"/>
    <property type="molecule type" value="Genomic_DNA"/>
</dbReference>
<dbReference type="GO" id="GO:0035243">
    <property type="term" value="F:protein-arginine omega-N symmetric methyltransferase activity"/>
    <property type="evidence" value="ECO:0007669"/>
    <property type="project" value="TreeGrafter"/>
</dbReference>
<organism evidence="3 4">
    <name type="scientific">Sphingomonas paeninsulae</name>
    <dbReference type="NCBI Taxonomy" id="2319844"/>
    <lineage>
        <taxon>Bacteria</taxon>
        <taxon>Pseudomonadati</taxon>
        <taxon>Pseudomonadota</taxon>
        <taxon>Alphaproteobacteria</taxon>
        <taxon>Sphingomonadales</taxon>
        <taxon>Sphingomonadaceae</taxon>
        <taxon>Sphingomonas</taxon>
    </lineage>
</organism>
<dbReference type="PANTHER" id="PTHR12049:SF7">
    <property type="entry name" value="PROTEIN ARGININE METHYLTRANSFERASE NDUFAF7, MITOCHONDRIAL"/>
    <property type="match status" value="1"/>
</dbReference>
<keyword evidence="2 3" id="KW-0808">Transferase</keyword>
<evidence type="ECO:0000313" key="4">
    <source>
        <dbReference type="Proteomes" id="UP000276254"/>
    </source>
</evidence>
<evidence type="ECO:0000256" key="1">
    <source>
        <dbReference type="ARBA" id="ARBA00022603"/>
    </source>
</evidence>
<gene>
    <name evidence="3" type="ORF">D3Y57_09630</name>
</gene>
<dbReference type="RefSeq" id="WP_121155708.1">
    <property type="nucleotide sequence ID" value="NZ_CP032829.1"/>
</dbReference>
<keyword evidence="4" id="KW-1185">Reference proteome</keyword>
<name>A0A494TKD5_SPHPE</name>
<evidence type="ECO:0000256" key="2">
    <source>
        <dbReference type="ARBA" id="ARBA00022679"/>
    </source>
</evidence>
<dbReference type="Pfam" id="PF02636">
    <property type="entry name" value="Methyltransf_28"/>
    <property type="match status" value="1"/>
</dbReference>
<dbReference type="InterPro" id="IPR038375">
    <property type="entry name" value="NDUFAF7_sf"/>
</dbReference>